<feature type="transmembrane region" description="Helical" evidence="1">
    <location>
        <begin position="75"/>
        <end position="94"/>
    </location>
</feature>
<name>A0A1Y2E518_9BASI</name>
<feature type="transmembrane region" description="Helical" evidence="1">
    <location>
        <begin position="36"/>
        <end position="55"/>
    </location>
</feature>
<keyword evidence="1" id="KW-0812">Transmembrane</keyword>
<proteinExistence type="predicted"/>
<dbReference type="AlphaFoldDB" id="A0A1Y2E518"/>
<keyword evidence="1" id="KW-1133">Transmembrane helix</keyword>
<dbReference type="GO" id="GO:0016020">
    <property type="term" value="C:membrane"/>
    <property type="evidence" value="ECO:0007669"/>
    <property type="project" value="TreeGrafter"/>
</dbReference>
<dbReference type="Proteomes" id="UP000193467">
    <property type="component" value="Unassembled WGS sequence"/>
</dbReference>
<dbReference type="PANTHER" id="PTHR32251:SF17">
    <property type="entry name" value="STEROID 5-ALPHA REDUCTASE C-TERMINAL DOMAIN-CONTAINING PROTEIN"/>
    <property type="match status" value="1"/>
</dbReference>
<evidence type="ECO:0000313" key="3">
    <source>
        <dbReference type="Proteomes" id="UP000193467"/>
    </source>
</evidence>
<dbReference type="InterPro" id="IPR010721">
    <property type="entry name" value="UstE-like"/>
</dbReference>
<gene>
    <name evidence="2" type="ORF">BCR35DRAFT_308542</name>
</gene>
<protein>
    <submittedName>
        <fullName evidence="2">DUF1295-domain-containing protein</fullName>
    </submittedName>
</protein>
<sequence length="287" mass="31722">MVLGPALTSLRGTIAAAFGIQAACAAVAIPLQTEKFYDLSGSLTFISCTFLSLYWRPLTAGKPLPSLLSFHPRQLIMSGFCVLWAGRLGSFLFQRIHKAGSDSRFDEIKKSPTKFAGAWFMQGVWVSLTALPVFAVNSIPSHLQPRLGVRDALGAAMWLGAFAYEVTADRQKSAWRAKRDKKEHDEKFISSGLWAQSRHPNYVGEVSLWGAQYILSTTALGAPLVAGPLFPAWLAYAAVVSPVLEYGLIRYVSGVPMLEESGDKKFKGDPKWEEYKRNTPVFFPKLW</sequence>
<keyword evidence="1" id="KW-0472">Membrane</keyword>
<keyword evidence="3" id="KW-1185">Reference proteome</keyword>
<dbReference type="Pfam" id="PF06966">
    <property type="entry name" value="DUF1295"/>
    <property type="match status" value="1"/>
</dbReference>
<dbReference type="OrthoDB" id="67965at2759"/>
<reference evidence="2 3" key="1">
    <citation type="submission" date="2016-07" db="EMBL/GenBank/DDBJ databases">
        <title>Pervasive Adenine N6-methylation of Active Genes in Fungi.</title>
        <authorList>
            <consortium name="DOE Joint Genome Institute"/>
            <person name="Mondo S.J."/>
            <person name="Dannebaum R.O."/>
            <person name="Kuo R.C."/>
            <person name="Labutti K."/>
            <person name="Haridas S."/>
            <person name="Kuo A."/>
            <person name="Salamov A."/>
            <person name="Ahrendt S.R."/>
            <person name="Lipzen A."/>
            <person name="Sullivan W."/>
            <person name="Andreopoulos W.B."/>
            <person name="Clum A."/>
            <person name="Lindquist E."/>
            <person name="Daum C."/>
            <person name="Ramamoorthy G.K."/>
            <person name="Gryganskyi A."/>
            <person name="Culley D."/>
            <person name="Magnuson J.K."/>
            <person name="James T.Y."/>
            <person name="O'Malley M.A."/>
            <person name="Stajich J.E."/>
            <person name="Spatafora J.W."/>
            <person name="Visel A."/>
            <person name="Grigoriev I.V."/>
        </authorList>
    </citation>
    <scope>NUCLEOTIDE SEQUENCE [LARGE SCALE GENOMIC DNA]</scope>
    <source>
        <strain evidence="2 3">62-1032</strain>
    </source>
</reference>
<evidence type="ECO:0000313" key="2">
    <source>
        <dbReference type="EMBL" id="ORY66663.1"/>
    </source>
</evidence>
<evidence type="ECO:0000256" key="1">
    <source>
        <dbReference type="SAM" id="Phobius"/>
    </source>
</evidence>
<dbReference type="Gene3D" id="1.20.120.1630">
    <property type="match status" value="1"/>
</dbReference>
<feature type="transmembrane region" description="Helical" evidence="1">
    <location>
        <begin position="115"/>
        <end position="135"/>
    </location>
</feature>
<dbReference type="InParanoid" id="A0A1Y2E518"/>
<comment type="caution">
    <text evidence="2">The sequence shown here is derived from an EMBL/GenBank/DDBJ whole genome shotgun (WGS) entry which is preliminary data.</text>
</comment>
<feature type="transmembrane region" description="Helical" evidence="1">
    <location>
        <begin position="12"/>
        <end position="29"/>
    </location>
</feature>
<organism evidence="2 3">
    <name type="scientific">Leucosporidium creatinivorum</name>
    <dbReference type="NCBI Taxonomy" id="106004"/>
    <lineage>
        <taxon>Eukaryota</taxon>
        <taxon>Fungi</taxon>
        <taxon>Dikarya</taxon>
        <taxon>Basidiomycota</taxon>
        <taxon>Pucciniomycotina</taxon>
        <taxon>Microbotryomycetes</taxon>
        <taxon>Leucosporidiales</taxon>
        <taxon>Leucosporidium</taxon>
    </lineage>
</organism>
<dbReference type="EMBL" id="MCGR01000063">
    <property type="protein sequence ID" value="ORY66663.1"/>
    <property type="molecule type" value="Genomic_DNA"/>
</dbReference>
<accession>A0A1Y2E518</accession>
<dbReference type="PANTHER" id="PTHR32251">
    <property type="entry name" value="3-OXO-5-ALPHA-STEROID 4-DEHYDROGENASE"/>
    <property type="match status" value="1"/>
</dbReference>